<evidence type="ECO:0000256" key="7">
    <source>
        <dbReference type="ARBA" id="ARBA00022786"/>
    </source>
</evidence>
<evidence type="ECO:0000256" key="9">
    <source>
        <dbReference type="ARBA" id="ARBA00023242"/>
    </source>
</evidence>
<gene>
    <name evidence="12" type="ORF">DLAC_07543</name>
</gene>
<evidence type="ECO:0000256" key="8">
    <source>
        <dbReference type="ARBA" id="ARBA00022833"/>
    </source>
</evidence>
<dbReference type="PANTHER" id="PTHR21330">
    <property type="entry name" value="E3 SUMO-PROTEIN LIGASE NSE2"/>
    <property type="match status" value="1"/>
</dbReference>
<evidence type="ECO:0000256" key="3">
    <source>
        <dbReference type="ARBA" id="ARBA00008212"/>
    </source>
</evidence>
<dbReference type="EMBL" id="LODT01000034">
    <property type="protein sequence ID" value="KYQ91755.1"/>
    <property type="molecule type" value="Genomic_DNA"/>
</dbReference>
<dbReference type="GO" id="GO:0030915">
    <property type="term" value="C:Smc5-Smc6 complex"/>
    <property type="evidence" value="ECO:0007669"/>
    <property type="project" value="InterPro"/>
</dbReference>
<dbReference type="CDD" id="cd16651">
    <property type="entry name" value="SPL-RING_NSE2"/>
    <property type="match status" value="1"/>
</dbReference>
<dbReference type="Pfam" id="PF11789">
    <property type="entry name" value="zf-Nse"/>
    <property type="match status" value="1"/>
</dbReference>
<comment type="similarity">
    <text evidence="3">Belongs to the NSE2 family.</text>
</comment>
<keyword evidence="4" id="KW-0808">Transferase</keyword>
<dbReference type="STRING" id="361077.A0A151ZCV5"/>
<dbReference type="InterPro" id="IPR026846">
    <property type="entry name" value="Nse2(Mms21)"/>
</dbReference>
<dbReference type="InterPro" id="IPR013083">
    <property type="entry name" value="Znf_RING/FYVE/PHD"/>
</dbReference>
<comment type="subcellular location">
    <subcellularLocation>
        <location evidence="1">Nucleus</location>
    </subcellularLocation>
</comment>
<keyword evidence="8" id="KW-0862">Zinc</keyword>
<keyword evidence="9" id="KW-0539">Nucleus</keyword>
<dbReference type="GO" id="GO:0000724">
    <property type="term" value="P:double-strand break repair via homologous recombination"/>
    <property type="evidence" value="ECO:0007669"/>
    <property type="project" value="InterPro"/>
</dbReference>
<evidence type="ECO:0000256" key="6">
    <source>
        <dbReference type="ARBA" id="ARBA00022771"/>
    </source>
</evidence>
<evidence type="ECO:0000256" key="4">
    <source>
        <dbReference type="ARBA" id="ARBA00022679"/>
    </source>
</evidence>
<accession>A0A151ZCV5</accession>
<evidence type="ECO:0000313" key="13">
    <source>
        <dbReference type="Proteomes" id="UP000076078"/>
    </source>
</evidence>
<dbReference type="Gene3D" id="3.30.40.10">
    <property type="entry name" value="Zinc/RING finger domain, C3HC4 (zinc finger)"/>
    <property type="match status" value="1"/>
</dbReference>
<evidence type="ECO:0000256" key="10">
    <source>
        <dbReference type="PROSITE-ProRule" id="PRU00452"/>
    </source>
</evidence>
<reference evidence="12 13" key="1">
    <citation type="submission" date="2015-12" db="EMBL/GenBank/DDBJ databases">
        <title>Dictyostelia acquired genes for synthesis and detection of signals that induce cell-type specialization by lateral gene transfer from prokaryotes.</title>
        <authorList>
            <person name="Gloeckner G."/>
            <person name="Schaap P."/>
        </authorList>
    </citation>
    <scope>NUCLEOTIDE SEQUENCE [LARGE SCALE GENOMIC DNA]</scope>
    <source>
        <strain evidence="12 13">TK</strain>
    </source>
</reference>
<protein>
    <recommendedName>
        <fullName evidence="11">SP-RING-type domain-containing protein</fullName>
    </recommendedName>
</protein>
<dbReference type="GO" id="GO:0061665">
    <property type="term" value="F:SUMO ligase activity"/>
    <property type="evidence" value="ECO:0007669"/>
    <property type="project" value="TreeGrafter"/>
</dbReference>
<feature type="domain" description="SP-RING-type" evidence="11">
    <location>
        <begin position="148"/>
        <end position="237"/>
    </location>
</feature>
<keyword evidence="6 10" id="KW-0863">Zinc-finger</keyword>
<dbReference type="OrthoDB" id="26899at2759"/>
<evidence type="ECO:0000256" key="1">
    <source>
        <dbReference type="ARBA" id="ARBA00004123"/>
    </source>
</evidence>
<dbReference type="GO" id="GO:0005634">
    <property type="term" value="C:nucleus"/>
    <property type="evidence" value="ECO:0007669"/>
    <property type="project" value="UniProtKB-SubCell"/>
</dbReference>
<dbReference type="PANTHER" id="PTHR21330:SF1">
    <property type="entry name" value="E3 SUMO-PROTEIN LIGASE NSE2"/>
    <property type="match status" value="1"/>
</dbReference>
<dbReference type="UniPathway" id="UPA00886"/>
<dbReference type="SUPFAM" id="SSF57850">
    <property type="entry name" value="RING/U-box"/>
    <property type="match status" value="1"/>
</dbReference>
<keyword evidence="5" id="KW-0479">Metal-binding</keyword>
<comment type="pathway">
    <text evidence="2">Protein modification; protein sumoylation.</text>
</comment>
<dbReference type="FunCoup" id="A0A151ZCV5">
    <property type="interactions" value="5"/>
</dbReference>
<dbReference type="AlphaFoldDB" id="A0A151ZCV5"/>
<evidence type="ECO:0000256" key="2">
    <source>
        <dbReference type="ARBA" id="ARBA00004718"/>
    </source>
</evidence>
<evidence type="ECO:0000256" key="5">
    <source>
        <dbReference type="ARBA" id="ARBA00022723"/>
    </source>
</evidence>
<comment type="caution">
    <text evidence="12">The sequence shown here is derived from an EMBL/GenBank/DDBJ whole genome shotgun (WGS) entry which is preliminary data.</text>
</comment>
<dbReference type="GO" id="GO:0008270">
    <property type="term" value="F:zinc ion binding"/>
    <property type="evidence" value="ECO:0007669"/>
    <property type="project" value="UniProtKB-KW"/>
</dbReference>
<keyword evidence="13" id="KW-1185">Reference proteome</keyword>
<keyword evidence="7" id="KW-0833">Ubl conjugation pathway</keyword>
<organism evidence="12 13">
    <name type="scientific">Tieghemostelium lacteum</name>
    <name type="common">Slime mold</name>
    <name type="synonym">Dictyostelium lacteum</name>
    <dbReference type="NCBI Taxonomy" id="361077"/>
    <lineage>
        <taxon>Eukaryota</taxon>
        <taxon>Amoebozoa</taxon>
        <taxon>Evosea</taxon>
        <taxon>Eumycetozoa</taxon>
        <taxon>Dictyostelia</taxon>
        <taxon>Dictyosteliales</taxon>
        <taxon>Raperosteliaceae</taxon>
        <taxon>Tieghemostelium</taxon>
    </lineage>
</organism>
<evidence type="ECO:0000313" key="12">
    <source>
        <dbReference type="EMBL" id="KYQ91755.1"/>
    </source>
</evidence>
<name>A0A151ZCV5_TIELA</name>
<dbReference type="OMA" id="IERTHAQ"/>
<dbReference type="InterPro" id="IPR004181">
    <property type="entry name" value="Znf_MIZ"/>
</dbReference>
<dbReference type="Proteomes" id="UP000076078">
    <property type="component" value="Unassembled WGS sequence"/>
</dbReference>
<dbReference type="GO" id="GO:0016925">
    <property type="term" value="P:protein sumoylation"/>
    <property type="evidence" value="ECO:0007669"/>
    <property type="project" value="UniProtKB-UniPathway"/>
</dbReference>
<sequence>MNIAADGLPQVSDIERLQRNYQKLKQLLDSQIFNIKQTALQLASEDEKSKMFGDLDNSMLTCLAVQDFIQKYDRELQTMKEHIDRTTRNSMNNQTSSQLPVGTQDITELLKSKDLINHLKLATFKSTPKFKEYQKSIKDVNHQGDNDEDDDLSLASQSVNIKCPISQQIFVEPVKNRECGHLYSKASIESYLKNKNQVACPVAGCNKKITHGSYERSAEADIMIAKEIRKQKREINQPTQDITEVN</sequence>
<proteinExistence type="inferred from homology"/>
<dbReference type="PROSITE" id="PS51044">
    <property type="entry name" value="ZF_SP_RING"/>
    <property type="match status" value="1"/>
</dbReference>
<evidence type="ECO:0000259" key="11">
    <source>
        <dbReference type="PROSITE" id="PS51044"/>
    </source>
</evidence>
<dbReference type="InParanoid" id="A0A151ZCV5"/>